<dbReference type="AlphaFoldDB" id="A0A4D5RH60"/>
<protein>
    <submittedName>
        <fullName evidence="2">Putative conserved secreted protein</fullName>
    </submittedName>
</protein>
<keyword evidence="1" id="KW-0732">Signal</keyword>
<evidence type="ECO:0000256" key="1">
    <source>
        <dbReference type="SAM" id="SignalP"/>
    </source>
</evidence>
<dbReference type="VEuPathDB" id="VectorBase:ISCP_009064"/>
<evidence type="ECO:0000313" key="2">
    <source>
        <dbReference type="EMBL" id="MOY36214.1"/>
    </source>
</evidence>
<organism evidence="2">
    <name type="scientific">Ixodes scapularis</name>
    <name type="common">Black-legged tick</name>
    <name type="synonym">Deer tick</name>
    <dbReference type="NCBI Taxonomy" id="6945"/>
    <lineage>
        <taxon>Eukaryota</taxon>
        <taxon>Metazoa</taxon>
        <taxon>Ecdysozoa</taxon>
        <taxon>Arthropoda</taxon>
        <taxon>Chelicerata</taxon>
        <taxon>Arachnida</taxon>
        <taxon>Acari</taxon>
        <taxon>Parasitiformes</taxon>
        <taxon>Ixodida</taxon>
        <taxon>Ixodoidea</taxon>
        <taxon>Ixodidae</taxon>
        <taxon>Ixodinae</taxon>
        <taxon>Ixodes</taxon>
    </lineage>
</organism>
<proteinExistence type="predicted"/>
<sequence>MKLLLPFLLAGLLTLTCGASIEPVETTKPEEVAEEAEEYRWRRKVGETLERVGKWLQGKYSAATEEEELEMALLIAELEQPDVSGKDILSEHDDEVGEVDEVDEVDEVEDEVVPYGLRKKFSKWRKKIVDAGKKVATAVVINKAAGAVVAATG</sequence>
<reference evidence="2" key="1">
    <citation type="submission" date="2019-04" db="EMBL/GenBank/DDBJ databases">
        <title>An insight into the mialome of Ixodes scapularis.</title>
        <authorList>
            <person name="Ribeiro J.M."/>
            <person name="Mather T.N."/>
            <person name="Karim S."/>
        </authorList>
    </citation>
    <scope>NUCLEOTIDE SEQUENCE</scope>
</reference>
<accession>A0A4D5RH60</accession>
<name>A0A4D5RH60_IXOSC</name>
<feature type="signal peptide" evidence="1">
    <location>
        <begin position="1"/>
        <end position="18"/>
    </location>
</feature>
<feature type="chain" id="PRO_5020035491" evidence="1">
    <location>
        <begin position="19"/>
        <end position="153"/>
    </location>
</feature>
<dbReference type="EMBL" id="GHJT01002243">
    <property type="protein sequence ID" value="MOY36214.1"/>
    <property type="molecule type" value="Transcribed_RNA"/>
</dbReference>